<dbReference type="Proteomes" id="UP001060085">
    <property type="component" value="Linkage Group LG05"/>
</dbReference>
<proteinExistence type="predicted"/>
<accession>A0ACC0ANX9</accession>
<organism evidence="1 2">
    <name type="scientific">Catharanthus roseus</name>
    <name type="common">Madagascar periwinkle</name>
    <name type="synonym">Vinca rosea</name>
    <dbReference type="NCBI Taxonomy" id="4058"/>
    <lineage>
        <taxon>Eukaryota</taxon>
        <taxon>Viridiplantae</taxon>
        <taxon>Streptophyta</taxon>
        <taxon>Embryophyta</taxon>
        <taxon>Tracheophyta</taxon>
        <taxon>Spermatophyta</taxon>
        <taxon>Magnoliopsida</taxon>
        <taxon>eudicotyledons</taxon>
        <taxon>Gunneridae</taxon>
        <taxon>Pentapetalae</taxon>
        <taxon>asterids</taxon>
        <taxon>lamiids</taxon>
        <taxon>Gentianales</taxon>
        <taxon>Apocynaceae</taxon>
        <taxon>Rauvolfioideae</taxon>
        <taxon>Vinceae</taxon>
        <taxon>Catharanthinae</taxon>
        <taxon>Catharanthus</taxon>
    </lineage>
</organism>
<evidence type="ECO:0000313" key="2">
    <source>
        <dbReference type="Proteomes" id="UP001060085"/>
    </source>
</evidence>
<protein>
    <submittedName>
        <fullName evidence="1">Uncharacterized protein</fullName>
    </submittedName>
</protein>
<dbReference type="EMBL" id="CM044705">
    <property type="protein sequence ID" value="KAI5662668.1"/>
    <property type="molecule type" value="Genomic_DNA"/>
</dbReference>
<evidence type="ECO:0000313" key="1">
    <source>
        <dbReference type="EMBL" id="KAI5662668.1"/>
    </source>
</evidence>
<name>A0ACC0ANX9_CATRO</name>
<sequence>MRYYSYNVAYFLVGEWREGERDLLEAIWDELCKSKWVGGMGFQDFEVFNIALLAKQGWHILQDPDSLVSHVLRDHPLCSFMDAELGVRVSYGWRWFPTPLSFRVTSYNLITGQPCLVESLIDFEVGGSVNFWKQLWRIGVPQRDRLNIRFVVDSLLCPFCVCVEIDFHVLINCDFAVAMWCEVATGPGSWMEERCRRVFEEGGSTVAGVAGVALAFLEEFREV</sequence>
<keyword evidence="2" id="KW-1185">Reference proteome</keyword>
<gene>
    <name evidence="1" type="ORF">M9H77_21991</name>
</gene>
<comment type="caution">
    <text evidence="1">The sequence shown here is derived from an EMBL/GenBank/DDBJ whole genome shotgun (WGS) entry which is preliminary data.</text>
</comment>
<reference evidence="2" key="1">
    <citation type="journal article" date="2023" name="Nat. Plants">
        <title>Single-cell RNA sequencing provides a high-resolution roadmap for understanding the multicellular compartmentation of specialized metabolism.</title>
        <authorList>
            <person name="Sun S."/>
            <person name="Shen X."/>
            <person name="Li Y."/>
            <person name="Li Y."/>
            <person name="Wang S."/>
            <person name="Li R."/>
            <person name="Zhang H."/>
            <person name="Shen G."/>
            <person name="Guo B."/>
            <person name="Wei J."/>
            <person name="Xu J."/>
            <person name="St-Pierre B."/>
            <person name="Chen S."/>
            <person name="Sun C."/>
        </authorList>
    </citation>
    <scope>NUCLEOTIDE SEQUENCE [LARGE SCALE GENOMIC DNA]</scope>
</reference>